<dbReference type="InterPro" id="IPR036869">
    <property type="entry name" value="J_dom_sf"/>
</dbReference>
<dbReference type="CDD" id="cd06257">
    <property type="entry name" value="DnaJ"/>
    <property type="match status" value="1"/>
</dbReference>
<dbReference type="PRINTS" id="PR00625">
    <property type="entry name" value="JDOMAIN"/>
</dbReference>
<dbReference type="PROSITE" id="PS00636">
    <property type="entry name" value="DNAJ_1"/>
    <property type="match status" value="1"/>
</dbReference>
<proteinExistence type="predicted"/>
<dbReference type="Pfam" id="PF00226">
    <property type="entry name" value="DnaJ"/>
    <property type="match status" value="1"/>
</dbReference>
<dbReference type="GO" id="GO:0051082">
    <property type="term" value="F:unfolded protein binding"/>
    <property type="evidence" value="ECO:0007669"/>
    <property type="project" value="InterPro"/>
</dbReference>
<dbReference type="GO" id="GO:0030544">
    <property type="term" value="F:Hsp70 protein binding"/>
    <property type="evidence" value="ECO:0007669"/>
    <property type="project" value="InterPro"/>
</dbReference>
<comment type="caution">
    <text evidence="3">The sequence shown here is derived from an EMBL/GenBank/DDBJ whole genome shotgun (WGS) entry which is preliminary data.</text>
</comment>
<sequence length="229" mass="25291">MPFAAEDYYSILQISRSANEADIRKAYRKLALRWHPDKNPDKKEEAEKRFKEISEAYEILSDPQKRSVYDKYGKEGLSGQGSNMGGMPNFNMGGFGNFGFAFRDPDEVFREFFGDRDPFRGFGAMFEDDILFGFGGGRQQSRQDVSPFSSNLFSSDGGGMSSFTSSSFSSGGMRGGGNFRSVSTSTKIVNGKKIVTKRIIENGKETVTVEENGVLKSTKVNGGALTMQD</sequence>
<accession>A0A7I8V6Z9</accession>
<keyword evidence="4" id="KW-1185">Reference proteome</keyword>
<dbReference type="SMART" id="SM00271">
    <property type="entry name" value="DnaJ"/>
    <property type="match status" value="1"/>
</dbReference>
<evidence type="ECO:0000259" key="2">
    <source>
        <dbReference type="PROSITE" id="PS50076"/>
    </source>
</evidence>
<dbReference type="InterPro" id="IPR001623">
    <property type="entry name" value="DnaJ_domain"/>
</dbReference>
<dbReference type="GO" id="GO:0005737">
    <property type="term" value="C:cytoplasm"/>
    <property type="evidence" value="ECO:0007669"/>
    <property type="project" value="UniProtKB-ARBA"/>
</dbReference>
<dbReference type="PROSITE" id="PS50076">
    <property type="entry name" value="DNAJ_2"/>
    <property type="match status" value="1"/>
</dbReference>
<name>A0A7I8V6Z9_9ANNE</name>
<dbReference type="InterPro" id="IPR018253">
    <property type="entry name" value="DnaJ_domain_CS"/>
</dbReference>
<dbReference type="EMBL" id="CAJFCJ010000002">
    <property type="protein sequence ID" value="CAD5112106.1"/>
    <property type="molecule type" value="Genomic_DNA"/>
</dbReference>
<dbReference type="SUPFAM" id="SSF46565">
    <property type="entry name" value="Chaperone J-domain"/>
    <property type="match status" value="1"/>
</dbReference>
<dbReference type="PANTHER" id="PTHR45168">
    <property type="entry name" value="DNAJ HOMOLOG SUBFAMILY B MEMBER 2"/>
    <property type="match status" value="1"/>
</dbReference>
<evidence type="ECO:0000256" key="1">
    <source>
        <dbReference type="ARBA" id="ARBA00023186"/>
    </source>
</evidence>
<protein>
    <submittedName>
        <fullName evidence="3">DgyrCDS1348</fullName>
    </submittedName>
</protein>
<dbReference type="PANTHER" id="PTHR45168:SF3">
    <property type="entry name" value="DNAJ HEAT SHOCK PROTEIN FAMILY (HSP40) MEMBER B2"/>
    <property type="match status" value="1"/>
</dbReference>
<dbReference type="Gene3D" id="1.10.287.110">
    <property type="entry name" value="DnaJ domain"/>
    <property type="match status" value="1"/>
</dbReference>
<evidence type="ECO:0000313" key="4">
    <source>
        <dbReference type="Proteomes" id="UP000549394"/>
    </source>
</evidence>
<dbReference type="InterPro" id="IPR043183">
    <property type="entry name" value="DNJB2/6-like"/>
</dbReference>
<dbReference type="AlphaFoldDB" id="A0A7I8V6Z9"/>
<evidence type="ECO:0000313" key="3">
    <source>
        <dbReference type="EMBL" id="CAD5112106.1"/>
    </source>
</evidence>
<dbReference type="OrthoDB" id="10250354at2759"/>
<reference evidence="3 4" key="1">
    <citation type="submission" date="2020-08" db="EMBL/GenBank/DDBJ databases">
        <authorList>
            <person name="Hejnol A."/>
        </authorList>
    </citation>
    <scope>NUCLEOTIDE SEQUENCE [LARGE SCALE GENOMIC DNA]</scope>
</reference>
<gene>
    <name evidence="3" type="ORF">DGYR_LOCUS1306</name>
</gene>
<dbReference type="FunFam" id="1.10.287.110:FF:000021">
    <property type="entry name" value="DnaJ (Hsp40) homolog, subfamily B, member 2"/>
    <property type="match status" value="1"/>
</dbReference>
<feature type="domain" description="J" evidence="2">
    <location>
        <begin position="7"/>
        <end position="73"/>
    </location>
</feature>
<keyword evidence="1" id="KW-0143">Chaperone</keyword>
<organism evidence="3 4">
    <name type="scientific">Dimorphilus gyrociliatus</name>
    <dbReference type="NCBI Taxonomy" id="2664684"/>
    <lineage>
        <taxon>Eukaryota</taxon>
        <taxon>Metazoa</taxon>
        <taxon>Spiralia</taxon>
        <taxon>Lophotrochozoa</taxon>
        <taxon>Annelida</taxon>
        <taxon>Polychaeta</taxon>
        <taxon>Polychaeta incertae sedis</taxon>
        <taxon>Dinophilidae</taxon>
        <taxon>Dimorphilus</taxon>
    </lineage>
</organism>
<dbReference type="Proteomes" id="UP000549394">
    <property type="component" value="Unassembled WGS sequence"/>
</dbReference>